<dbReference type="AlphaFoldDB" id="A0A699Z9N0"/>
<feature type="compositionally biased region" description="Polar residues" evidence="2">
    <location>
        <begin position="296"/>
        <end position="307"/>
    </location>
</feature>
<keyword evidence="5" id="KW-1185">Reference proteome</keyword>
<evidence type="ECO:0000259" key="3">
    <source>
        <dbReference type="PROSITE" id="PS50157"/>
    </source>
</evidence>
<evidence type="ECO:0000256" key="1">
    <source>
        <dbReference type="PROSITE-ProRule" id="PRU00042"/>
    </source>
</evidence>
<accession>A0A699Z9N0</accession>
<sequence>MSPMPELSKCHEDGGLCCLHAASEVQQFLPPKPFLTKGAASCGLRMLADQHWVHHVWPSLMLLQKPPCKATPGAAAGPWARPPVSLLVIRKLCPCRVPSIQEADVPALLAGNKLALAHHMSTPLPDIQPMHLSPSNDLAPFPSFAFPSSSSSPELQTGQRCHCHHPGCLKSFTTPVALAQHTSSKHGSVAAPASDQEQLLTSLSGPTPDPAPPPALDTSSHPPSTQLPPGLPKPARTRVGVLEAPGGAEQAGQAGVESDMRWPANMGGVEHLARALLFPAVAAAFTANSSWASNLGSLKSQGSQDSQDGVAGEQGQGHGQPTPPLLPTNYPCGLCNQSFSTPDALAAHRTVKHRQAPSAAMLGGARLSASPPSTHWPATCVLAPSRPCKGWSSTLETCTVPELHPPHPWPCLSSPA</sequence>
<dbReference type="EMBL" id="BLLF01000908">
    <property type="protein sequence ID" value="GFH15838.1"/>
    <property type="molecule type" value="Genomic_DNA"/>
</dbReference>
<keyword evidence="1" id="KW-0863">Zinc-finger</keyword>
<proteinExistence type="predicted"/>
<keyword evidence="1" id="KW-0862">Zinc</keyword>
<evidence type="ECO:0000313" key="4">
    <source>
        <dbReference type="EMBL" id="GFH15838.1"/>
    </source>
</evidence>
<dbReference type="SMART" id="SM00355">
    <property type="entry name" value="ZnF_C2H2"/>
    <property type="match status" value="2"/>
</dbReference>
<name>A0A699Z9N0_HAELA</name>
<feature type="domain" description="C2H2-type" evidence="3">
    <location>
        <begin position="330"/>
        <end position="357"/>
    </location>
</feature>
<evidence type="ECO:0000313" key="5">
    <source>
        <dbReference type="Proteomes" id="UP000485058"/>
    </source>
</evidence>
<dbReference type="PROSITE" id="PS50157">
    <property type="entry name" value="ZINC_FINGER_C2H2_2"/>
    <property type="match status" value="1"/>
</dbReference>
<dbReference type="Pfam" id="PF13912">
    <property type="entry name" value="zf-C2H2_6"/>
    <property type="match status" value="1"/>
</dbReference>
<dbReference type="Proteomes" id="UP000485058">
    <property type="component" value="Unassembled WGS sequence"/>
</dbReference>
<dbReference type="GO" id="GO:0008270">
    <property type="term" value="F:zinc ion binding"/>
    <property type="evidence" value="ECO:0007669"/>
    <property type="project" value="UniProtKB-KW"/>
</dbReference>
<comment type="caution">
    <text evidence="4">The sequence shown here is derived from an EMBL/GenBank/DDBJ whole genome shotgun (WGS) entry which is preliminary data.</text>
</comment>
<gene>
    <name evidence="4" type="ORF">HaLaN_12145</name>
</gene>
<protein>
    <recommendedName>
        <fullName evidence="3">C2H2-type domain-containing protein</fullName>
    </recommendedName>
</protein>
<evidence type="ECO:0000256" key="2">
    <source>
        <dbReference type="SAM" id="MobiDB-lite"/>
    </source>
</evidence>
<feature type="region of interest" description="Disordered" evidence="2">
    <location>
        <begin position="296"/>
        <end position="325"/>
    </location>
</feature>
<dbReference type="InterPro" id="IPR013087">
    <property type="entry name" value="Znf_C2H2_type"/>
</dbReference>
<organism evidence="4 5">
    <name type="scientific">Haematococcus lacustris</name>
    <name type="common">Green alga</name>
    <name type="synonym">Haematococcus pluvialis</name>
    <dbReference type="NCBI Taxonomy" id="44745"/>
    <lineage>
        <taxon>Eukaryota</taxon>
        <taxon>Viridiplantae</taxon>
        <taxon>Chlorophyta</taxon>
        <taxon>core chlorophytes</taxon>
        <taxon>Chlorophyceae</taxon>
        <taxon>CS clade</taxon>
        <taxon>Chlamydomonadales</taxon>
        <taxon>Haematococcaceae</taxon>
        <taxon>Haematococcus</taxon>
    </lineage>
</organism>
<reference evidence="4 5" key="1">
    <citation type="submission" date="2020-02" db="EMBL/GenBank/DDBJ databases">
        <title>Draft genome sequence of Haematococcus lacustris strain NIES-144.</title>
        <authorList>
            <person name="Morimoto D."/>
            <person name="Nakagawa S."/>
            <person name="Yoshida T."/>
            <person name="Sawayama S."/>
        </authorList>
    </citation>
    <scope>NUCLEOTIDE SEQUENCE [LARGE SCALE GENOMIC DNA]</scope>
    <source>
        <strain evidence="4 5">NIES-144</strain>
    </source>
</reference>
<dbReference type="PROSITE" id="PS00028">
    <property type="entry name" value="ZINC_FINGER_C2H2_1"/>
    <property type="match status" value="2"/>
</dbReference>
<feature type="region of interest" description="Disordered" evidence="2">
    <location>
        <begin position="183"/>
        <end position="237"/>
    </location>
</feature>
<keyword evidence="1" id="KW-0479">Metal-binding</keyword>